<sequence>MDPSSLLERIHDHLLAATRSVTPLDFAAVIAAIWALRGAVRAARGSIKTTRLHGPPGADLIFGASKQIIQSPDIGALYEAWTKEYGAVYAVPTTLGGKKIMLCDPRGLAHFFARESWTYVLPDSTRLFYEQTYGRGVLWAEGEDHKRQRKALAPAFSQSAIRNITPIFYICAHKAKSAWEAMIDAGGGDSAVIEVQSWMNHISLDGIGLAGFSHDFGALDGKSSAVTKVLDTFVASPKRSALNVGLLLLGRVFPVLGHAPTARTNLIGELQRSLEDISMKLLVKMKKEKEERVLDEKEEKSIIGVLLKANDPNSDIYLTHAEVLAQMRGLLIVGYETMSITLTWALLELAGNPDIQNKLRQELVMFGEEPTYDQLQSSLPYLDAVLHETLRVHPALIDIVRVATEDDIIPLSEPLITESGEVVNSITVARGTHIGIPVSCVNRSTRLWGEDAMDFRPERWLEKDGIPKKAQDIQAYRHILTFMEGPRICVGKGFALTEFKAVMSVLVRNFVFEMRDGPDTRVELSRGLLLRPRIVGEQGINVPLRVRRYEG</sequence>
<evidence type="ECO:0000256" key="6">
    <source>
        <dbReference type="ARBA" id="ARBA00022692"/>
    </source>
</evidence>
<protein>
    <recommendedName>
        <fullName evidence="16">Cytochrome P450</fullName>
    </recommendedName>
</protein>
<keyword evidence="12" id="KW-0472">Membrane</keyword>
<gene>
    <name evidence="14" type="ORF">M404DRAFT_432070</name>
</gene>
<dbReference type="InterPro" id="IPR001128">
    <property type="entry name" value="Cyt_P450"/>
</dbReference>
<keyword evidence="11" id="KW-0503">Monooxygenase</keyword>
<dbReference type="GO" id="GO:0004497">
    <property type="term" value="F:monooxygenase activity"/>
    <property type="evidence" value="ECO:0007669"/>
    <property type="project" value="UniProtKB-KW"/>
</dbReference>
<dbReference type="PRINTS" id="PR00385">
    <property type="entry name" value="P450"/>
</dbReference>
<keyword evidence="5 13" id="KW-0349">Heme</keyword>
<evidence type="ECO:0000313" key="15">
    <source>
        <dbReference type="Proteomes" id="UP000054217"/>
    </source>
</evidence>
<evidence type="ECO:0000256" key="9">
    <source>
        <dbReference type="ARBA" id="ARBA00023002"/>
    </source>
</evidence>
<feature type="binding site" description="axial binding residue" evidence="13">
    <location>
        <position position="489"/>
    </location>
    <ligand>
        <name>heme</name>
        <dbReference type="ChEBI" id="CHEBI:30413"/>
    </ligand>
    <ligandPart>
        <name>Fe</name>
        <dbReference type="ChEBI" id="CHEBI:18248"/>
    </ligandPart>
</feature>
<dbReference type="InParanoid" id="A0A0C3PGY2"/>
<name>A0A0C3PGY2_PISTI</name>
<dbReference type="GO" id="GO:0020037">
    <property type="term" value="F:heme binding"/>
    <property type="evidence" value="ECO:0007669"/>
    <property type="project" value="InterPro"/>
</dbReference>
<evidence type="ECO:0000256" key="4">
    <source>
        <dbReference type="ARBA" id="ARBA00010617"/>
    </source>
</evidence>
<dbReference type="EMBL" id="KN831961">
    <property type="protein sequence ID" value="KIO07234.1"/>
    <property type="molecule type" value="Genomic_DNA"/>
</dbReference>
<accession>A0A0C3PGY2</accession>
<evidence type="ECO:0000256" key="8">
    <source>
        <dbReference type="ARBA" id="ARBA00022989"/>
    </source>
</evidence>
<evidence type="ECO:0000256" key="2">
    <source>
        <dbReference type="ARBA" id="ARBA00004370"/>
    </source>
</evidence>
<dbReference type="STRING" id="870435.A0A0C3PGY2"/>
<proteinExistence type="inferred from homology"/>
<comment type="similarity">
    <text evidence="4">Belongs to the cytochrome P450 family.</text>
</comment>
<dbReference type="InterPro" id="IPR002401">
    <property type="entry name" value="Cyt_P450_E_grp-I"/>
</dbReference>
<keyword evidence="7 13" id="KW-0479">Metal-binding</keyword>
<evidence type="ECO:0000256" key="1">
    <source>
        <dbReference type="ARBA" id="ARBA00001971"/>
    </source>
</evidence>
<dbReference type="AlphaFoldDB" id="A0A0C3PGY2"/>
<dbReference type="PANTHER" id="PTHR24305">
    <property type="entry name" value="CYTOCHROME P450"/>
    <property type="match status" value="1"/>
</dbReference>
<evidence type="ECO:0000256" key="13">
    <source>
        <dbReference type="PIRSR" id="PIRSR602401-1"/>
    </source>
</evidence>
<keyword evidence="8" id="KW-1133">Transmembrane helix</keyword>
<dbReference type="GO" id="GO:0016705">
    <property type="term" value="F:oxidoreductase activity, acting on paired donors, with incorporation or reduction of molecular oxygen"/>
    <property type="evidence" value="ECO:0007669"/>
    <property type="project" value="InterPro"/>
</dbReference>
<keyword evidence="6" id="KW-0812">Transmembrane</keyword>
<dbReference type="Pfam" id="PF00067">
    <property type="entry name" value="p450"/>
    <property type="match status" value="1"/>
</dbReference>
<dbReference type="GO" id="GO:0005506">
    <property type="term" value="F:iron ion binding"/>
    <property type="evidence" value="ECO:0007669"/>
    <property type="project" value="InterPro"/>
</dbReference>
<dbReference type="HOGENOM" id="CLU_001570_5_11_1"/>
<keyword evidence="15" id="KW-1185">Reference proteome</keyword>
<evidence type="ECO:0000256" key="12">
    <source>
        <dbReference type="ARBA" id="ARBA00023136"/>
    </source>
</evidence>
<dbReference type="Gene3D" id="1.10.630.10">
    <property type="entry name" value="Cytochrome P450"/>
    <property type="match status" value="1"/>
</dbReference>
<keyword evidence="10 13" id="KW-0408">Iron</keyword>
<comment type="cofactor">
    <cofactor evidence="1 13">
        <name>heme</name>
        <dbReference type="ChEBI" id="CHEBI:30413"/>
    </cofactor>
</comment>
<reference evidence="15" key="2">
    <citation type="submission" date="2015-01" db="EMBL/GenBank/DDBJ databases">
        <title>Evolutionary Origins and Diversification of the Mycorrhizal Mutualists.</title>
        <authorList>
            <consortium name="DOE Joint Genome Institute"/>
            <consortium name="Mycorrhizal Genomics Consortium"/>
            <person name="Kohler A."/>
            <person name="Kuo A."/>
            <person name="Nagy L.G."/>
            <person name="Floudas D."/>
            <person name="Copeland A."/>
            <person name="Barry K.W."/>
            <person name="Cichocki N."/>
            <person name="Veneault-Fourrey C."/>
            <person name="LaButti K."/>
            <person name="Lindquist E.A."/>
            <person name="Lipzen A."/>
            <person name="Lundell T."/>
            <person name="Morin E."/>
            <person name="Murat C."/>
            <person name="Riley R."/>
            <person name="Ohm R."/>
            <person name="Sun H."/>
            <person name="Tunlid A."/>
            <person name="Henrissat B."/>
            <person name="Grigoriev I.V."/>
            <person name="Hibbett D.S."/>
            <person name="Martin F."/>
        </authorList>
    </citation>
    <scope>NUCLEOTIDE SEQUENCE [LARGE SCALE GENOMIC DNA]</scope>
    <source>
        <strain evidence="15">Marx 270</strain>
    </source>
</reference>
<reference evidence="14 15" key="1">
    <citation type="submission" date="2014-04" db="EMBL/GenBank/DDBJ databases">
        <authorList>
            <consortium name="DOE Joint Genome Institute"/>
            <person name="Kuo A."/>
            <person name="Kohler A."/>
            <person name="Costa M.D."/>
            <person name="Nagy L.G."/>
            <person name="Floudas D."/>
            <person name="Copeland A."/>
            <person name="Barry K.W."/>
            <person name="Cichocki N."/>
            <person name="Veneault-Fourrey C."/>
            <person name="LaButti K."/>
            <person name="Lindquist E.A."/>
            <person name="Lipzen A."/>
            <person name="Lundell T."/>
            <person name="Morin E."/>
            <person name="Murat C."/>
            <person name="Sun H."/>
            <person name="Tunlid A."/>
            <person name="Henrissat B."/>
            <person name="Grigoriev I.V."/>
            <person name="Hibbett D.S."/>
            <person name="Martin F."/>
            <person name="Nordberg H.P."/>
            <person name="Cantor M.N."/>
            <person name="Hua S.X."/>
        </authorList>
    </citation>
    <scope>NUCLEOTIDE SEQUENCE [LARGE SCALE GENOMIC DNA]</scope>
    <source>
        <strain evidence="14 15">Marx 270</strain>
    </source>
</reference>
<dbReference type="InterPro" id="IPR050121">
    <property type="entry name" value="Cytochrome_P450_monoxygenase"/>
</dbReference>
<evidence type="ECO:0000256" key="10">
    <source>
        <dbReference type="ARBA" id="ARBA00023004"/>
    </source>
</evidence>
<keyword evidence="9" id="KW-0560">Oxidoreductase</keyword>
<dbReference type="OrthoDB" id="1470350at2759"/>
<dbReference type="Proteomes" id="UP000054217">
    <property type="component" value="Unassembled WGS sequence"/>
</dbReference>
<evidence type="ECO:0000256" key="5">
    <source>
        <dbReference type="ARBA" id="ARBA00022617"/>
    </source>
</evidence>
<comment type="pathway">
    <text evidence="3">Secondary metabolite biosynthesis; terpenoid biosynthesis.</text>
</comment>
<organism evidence="14 15">
    <name type="scientific">Pisolithus tinctorius Marx 270</name>
    <dbReference type="NCBI Taxonomy" id="870435"/>
    <lineage>
        <taxon>Eukaryota</taxon>
        <taxon>Fungi</taxon>
        <taxon>Dikarya</taxon>
        <taxon>Basidiomycota</taxon>
        <taxon>Agaricomycotina</taxon>
        <taxon>Agaricomycetes</taxon>
        <taxon>Agaricomycetidae</taxon>
        <taxon>Boletales</taxon>
        <taxon>Sclerodermatineae</taxon>
        <taxon>Pisolithaceae</taxon>
        <taxon>Pisolithus</taxon>
    </lineage>
</organism>
<evidence type="ECO:0000313" key="14">
    <source>
        <dbReference type="EMBL" id="KIO07234.1"/>
    </source>
</evidence>
<dbReference type="GO" id="GO:0016020">
    <property type="term" value="C:membrane"/>
    <property type="evidence" value="ECO:0007669"/>
    <property type="project" value="UniProtKB-SubCell"/>
</dbReference>
<evidence type="ECO:0008006" key="16">
    <source>
        <dbReference type="Google" id="ProtNLM"/>
    </source>
</evidence>
<dbReference type="InterPro" id="IPR036396">
    <property type="entry name" value="Cyt_P450_sf"/>
</dbReference>
<comment type="subcellular location">
    <subcellularLocation>
        <location evidence="2">Membrane</location>
    </subcellularLocation>
</comment>
<dbReference type="PRINTS" id="PR00463">
    <property type="entry name" value="EP450I"/>
</dbReference>
<evidence type="ECO:0000256" key="7">
    <source>
        <dbReference type="ARBA" id="ARBA00022723"/>
    </source>
</evidence>
<dbReference type="PANTHER" id="PTHR24305:SF166">
    <property type="entry name" value="CYTOCHROME P450 12A4, MITOCHONDRIAL-RELATED"/>
    <property type="match status" value="1"/>
</dbReference>
<evidence type="ECO:0000256" key="3">
    <source>
        <dbReference type="ARBA" id="ARBA00004721"/>
    </source>
</evidence>
<evidence type="ECO:0000256" key="11">
    <source>
        <dbReference type="ARBA" id="ARBA00023033"/>
    </source>
</evidence>
<dbReference type="SUPFAM" id="SSF48264">
    <property type="entry name" value="Cytochrome P450"/>
    <property type="match status" value="1"/>
</dbReference>